<dbReference type="CDD" id="cd03890">
    <property type="entry name" value="M20_pepD"/>
    <property type="match status" value="1"/>
</dbReference>
<dbReference type="InterPro" id="IPR002933">
    <property type="entry name" value="Peptidase_M20"/>
</dbReference>
<dbReference type="SUPFAM" id="SSF53187">
    <property type="entry name" value="Zn-dependent exopeptidases"/>
    <property type="match status" value="1"/>
</dbReference>
<dbReference type="Gene3D" id="3.40.630.10">
    <property type="entry name" value="Zn peptidases"/>
    <property type="match status" value="2"/>
</dbReference>
<comment type="caution">
    <text evidence="2">The sequence shown here is derived from an EMBL/GenBank/DDBJ whole genome shotgun (WGS) entry which is preliminary data.</text>
</comment>
<proteinExistence type="predicted"/>
<dbReference type="PANTHER" id="PTHR43501:SF1">
    <property type="entry name" value="CYTOSOL NON-SPECIFIC DIPEPTIDASE"/>
    <property type="match status" value="1"/>
</dbReference>
<protein>
    <submittedName>
        <fullName evidence="2">Aminoacyl-histidine dipeptidase</fullName>
    </submittedName>
</protein>
<dbReference type="NCBIfam" id="TIGR01893">
    <property type="entry name" value="aa-his-dipept"/>
    <property type="match status" value="1"/>
</dbReference>
<dbReference type="Proteomes" id="UP001431199">
    <property type="component" value="Unassembled WGS sequence"/>
</dbReference>
<evidence type="ECO:0000313" key="3">
    <source>
        <dbReference type="Proteomes" id="UP001431199"/>
    </source>
</evidence>
<name>A0ABT2M5B5_9FIRM</name>
<dbReference type="InterPro" id="IPR001160">
    <property type="entry name" value="Peptidase_M20C"/>
</dbReference>
<accession>A0ABT2M5B5</accession>
<dbReference type="Pfam" id="PF07687">
    <property type="entry name" value="M20_dimer"/>
    <property type="match status" value="1"/>
</dbReference>
<evidence type="ECO:0000313" key="2">
    <source>
        <dbReference type="EMBL" id="MCT7399592.1"/>
    </source>
</evidence>
<reference evidence="2" key="1">
    <citation type="submission" date="2022-09" db="EMBL/GenBank/DDBJ databases">
        <title>Eubacterium sp. LFL-14 isolated from human feces.</title>
        <authorList>
            <person name="Liu F."/>
        </authorList>
    </citation>
    <scope>NUCLEOTIDE SEQUENCE</scope>
    <source>
        <strain evidence="2">LFL-14</strain>
    </source>
</reference>
<feature type="domain" description="Peptidase M20 dimerisation" evidence="1">
    <location>
        <begin position="210"/>
        <end position="292"/>
    </location>
</feature>
<dbReference type="RefSeq" id="WP_260978938.1">
    <property type="nucleotide sequence ID" value="NZ_JAODBU010000011.1"/>
</dbReference>
<sequence length="482" mass="53212">MKVLENLQPTSVFKYFEEITQIPHGSKNVEKISNYLVDFAKEHNLKYIQDESKNVIIFKDASEGYENADTVIIQGHMDMVAVKEADCNKDMEKEGLDLEVNGDYISAKGTSLGGDDGIAVAMALAILDDDSIKHPAIEAVFTVDEEIGMLGAAALDTSVLKGKILLNADSEDERVFTVSCAGGGTVECKVPFQHEPVNGQIFEIKLDQFTGGHSGAEIHLGRANANVALGRILLNLVQNMDIRIISINGGEKDNAIAKLSEAAIAVLPENVDKVKQIVEETFEEIKDEYKHTDPDMRLTTNVLPSQVLDVATVPTTIRAIMTLVNMPHGVQKMSHDVEGLVQTSLNLGVLRTNKDDIIFTYSVRSSKDSEKKYLIEKIRSLADLLGEEISISGEYPAWEYVENSKVRDIMVDVYKEIYGKEPIVEGIHAGLECGIFSSKLEGLDCISFGPQMHDIHTTKEVLSIASTERTWELLLKTLERLK</sequence>
<gene>
    <name evidence="2" type="ORF">N5B56_10935</name>
</gene>
<keyword evidence="3" id="KW-1185">Reference proteome</keyword>
<dbReference type="PRINTS" id="PR00934">
    <property type="entry name" value="XHISDIPTASE"/>
</dbReference>
<dbReference type="EMBL" id="JAODBU010000011">
    <property type="protein sequence ID" value="MCT7399592.1"/>
    <property type="molecule type" value="Genomic_DNA"/>
</dbReference>
<dbReference type="Pfam" id="PF01546">
    <property type="entry name" value="Peptidase_M20"/>
    <property type="match status" value="1"/>
</dbReference>
<dbReference type="PIRSF" id="PIRSF016599">
    <property type="entry name" value="Xaa-His_dipept"/>
    <property type="match status" value="1"/>
</dbReference>
<evidence type="ECO:0000259" key="1">
    <source>
        <dbReference type="Pfam" id="PF07687"/>
    </source>
</evidence>
<dbReference type="InterPro" id="IPR011650">
    <property type="entry name" value="Peptidase_M20_dimer"/>
</dbReference>
<organism evidence="2 3">
    <name type="scientific">Eubacterium album</name>
    <dbReference type="NCBI Taxonomy" id="2978477"/>
    <lineage>
        <taxon>Bacteria</taxon>
        <taxon>Bacillati</taxon>
        <taxon>Bacillota</taxon>
        <taxon>Clostridia</taxon>
        <taxon>Eubacteriales</taxon>
        <taxon>Eubacteriaceae</taxon>
        <taxon>Eubacterium</taxon>
    </lineage>
</organism>
<dbReference type="PANTHER" id="PTHR43501">
    <property type="entry name" value="CYTOSOL NON-SPECIFIC DIPEPTIDASE"/>
    <property type="match status" value="1"/>
</dbReference>